<evidence type="ECO:0000313" key="7">
    <source>
        <dbReference type="EMBL" id="MDN3590907.1"/>
    </source>
</evidence>
<organism evidence="7 8">
    <name type="scientific">Methylobacterium adhaesivum</name>
    <dbReference type="NCBI Taxonomy" id="333297"/>
    <lineage>
        <taxon>Bacteria</taxon>
        <taxon>Pseudomonadati</taxon>
        <taxon>Pseudomonadota</taxon>
        <taxon>Alphaproteobacteria</taxon>
        <taxon>Hyphomicrobiales</taxon>
        <taxon>Methylobacteriaceae</taxon>
        <taxon>Methylobacterium</taxon>
    </lineage>
</organism>
<feature type="transmembrane region" description="Helical" evidence="6">
    <location>
        <begin position="210"/>
        <end position="229"/>
    </location>
</feature>
<dbReference type="EMBL" id="JAUFPX010000006">
    <property type="protein sequence ID" value="MDN3590907.1"/>
    <property type="molecule type" value="Genomic_DNA"/>
</dbReference>
<proteinExistence type="predicted"/>
<gene>
    <name evidence="7" type="ORF">QWZ12_09805</name>
</gene>
<evidence type="ECO:0000256" key="4">
    <source>
        <dbReference type="ARBA" id="ARBA00022989"/>
    </source>
</evidence>
<dbReference type="InterPro" id="IPR008901">
    <property type="entry name" value="ACER"/>
</dbReference>
<accession>A0ABT8BFJ3</accession>
<dbReference type="Proteomes" id="UP001224644">
    <property type="component" value="Unassembled WGS sequence"/>
</dbReference>
<feature type="transmembrane region" description="Helical" evidence="6">
    <location>
        <begin position="53"/>
        <end position="72"/>
    </location>
</feature>
<name>A0ABT8BFJ3_9HYPH</name>
<evidence type="ECO:0000256" key="6">
    <source>
        <dbReference type="SAM" id="Phobius"/>
    </source>
</evidence>
<feature type="transmembrane region" description="Helical" evidence="6">
    <location>
        <begin position="144"/>
        <end position="162"/>
    </location>
</feature>
<comment type="caution">
    <text evidence="7">The sequence shown here is derived from an EMBL/GenBank/DDBJ whole genome shotgun (WGS) entry which is preliminary data.</text>
</comment>
<keyword evidence="3" id="KW-0378">Hydrolase</keyword>
<evidence type="ECO:0000313" key="8">
    <source>
        <dbReference type="Proteomes" id="UP001224644"/>
    </source>
</evidence>
<dbReference type="Pfam" id="PF05875">
    <property type="entry name" value="Ceramidase"/>
    <property type="match status" value="1"/>
</dbReference>
<evidence type="ECO:0000256" key="1">
    <source>
        <dbReference type="ARBA" id="ARBA00004141"/>
    </source>
</evidence>
<reference evidence="8" key="1">
    <citation type="journal article" date="2019" name="Int. J. Syst. Evol. Microbiol.">
        <title>The Global Catalogue of Microorganisms (GCM) 10K type strain sequencing project: providing services to taxonomists for standard genome sequencing and annotation.</title>
        <authorList>
            <consortium name="The Broad Institute Genomics Platform"/>
            <consortium name="The Broad Institute Genome Sequencing Center for Infectious Disease"/>
            <person name="Wu L."/>
            <person name="Ma J."/>
        </authorList>
    </citation>
    <scope>NUCLEOTIDE SEQUENCE [LARGE SCALE GENOMIC DNA]</scope>
    <source>
        <strain evidence="8">CECT 7069</strain>
    </source>
</reference>
<evidence type="ECO:0000256" key="3">
    <source>
        <dbReference type="ARBA" id="ARBA00022801"/>
    </source>
</evidence>
<dbReference type="RefSeq" id="WP_238222486.1">
    <property type="nucleotide sequence ID" value="NZ_BPQD01000003.1"/>
</dbReference>
<feature type="transmembrane region" description="Helical" evidence="6">
    <location>
        <begin position="174"/>
        <end position="190"/>
    </location>
</feature>
<comment type="subcellular location">
    <subcellularLocation>
        <location evidence="1">Membrane</location>
        <topology evidence="1">Multi-pass membrane protein</topology>
    </subcellularLocation>
</comment>
<evidence type="ECO:0000256" key="5">
    <source>
        <dbReference type="ARBA" id="ARBA00023136"/>
    </source>
</evidence>
<keyword evidence="5 6" id="KW-0472">Membrane</keyword>
<keyword evidence="8" id="KW-1185">Reference proteome</keyword>
<feature type="transmembrane region" description="Helical" evidence="6">
    <location>
        <begin position="20"/>
        <end position="41"/>
    </location>
</feature>
<keyword evidence="2 6" id="KW-0812">Transmembrane</keyword>
<feature type="transmembrane region" description="Helical" evidence="6">
    <location>
        <begin position="78"/>
        <end position="97"/>
    </location>
</feature>
<evidence type="ECO:0000256" key="2">
    <source>
        <dbReference type="ARBA" id="ARBA00022692"/>
    </source>
</evidence>
<sequence>MSETWFAPIRAYCERTDATFWAEPANALSNAAFLAAAGAVLWREREGDRPDPFVRALAGLVAVVGLGSFLFHTLAVRWSLLADVIPIAAFIHAYFFLALRRFFGFGRAAALGLTLLFLGFGFGLEPALTAASGLDLDALSNGSIGYVPAILALLGVGTGLLLTTDARRGFHRRASGRALFIIAVLFGLSLTVRTLDRNLCASLPLGTHFLWHLLNAAVLYGLLMTALGARWDRFR</sequence>
<protein>
    <submittedName>
        <fullName evidence="7">Ceramidase domain-containing protein</fullName>
    </submittedName>
</protein>
<keyword evidence="4 6" id="KW-1133">Transmembrane helix</keyword>
<feature type="transmembrane region" description="Helical" evidence="6">
    <location>
        <begin position="104"/>
        <end position="124"/>
    </location>
</feature>